<proteinExistence type="predicted"/>
<dbReference type="PANTHER" id="PTHR16213:SF78">
    <property type="entry name" value="SELENOPROTEIN N"/>
    <property type="match status" value="1"/>
</dbReference>
<accession>C3YH21</accession>
<dbReference type="EMBL" id="GG666512">
    <property type="protein sequence ID" value="EEN60492.1"/>
    <property type="molecule type" value="Genomic_DNA"/>
</dbReference>
<reference evidence="1" key="1">
    <citation type="journal article" date="2008" name="Nature">
        <title>The amphioxus genome and the evolution of the chordate karyotype.</title>
        <authorList>
            <consortium name="US DOE Joint Genome Institute (JGI-PGF)"/>
            <person name="Putnam N.H."/>
            <person name="Butts T."/>
            <person name="Ferrier D.E.K."/>
            <person name="Furlong R.F."/>
            <person name="Hellsten U."/>
            <person name="Kawashima T."/>
            <person name="Robinson-Rechavi M."/>
            <person name="Shoguchi E."/>
            <person name="Terry A."/>
            <person name="Yu J.-K."/>
            <person name="Benito-Gutierrez E.L."/>
            <person name="Dubchak I."/>
            <person name="Garcia-Fernandez J."/>
            <person name="Gibson-Brown J.J."/>
            <person name="Grigoriev I.V."/>
            <person name="Horton A.C."/>
            <person name="de Jong P.J."/>
            <person name="Jurka J."/>
            <person name="Kapitonov V.V."/>
            <person name="Kohara Y."/>
            <person name="Kuroki Y."/>
            <person name="Lindquist E."/>
            <person name="Lucas S."/>
            <person name="Osoegawa K."/>
            <person name="Pennacchio L.A."/>
            <person name="Salamov A.A."/>
            <person name="Satou Y."/>
            <person name="Sauka-Spengler T."/>
            <person name="Schmutz J."/>
            <person name="Shin-I T."/>
            <person name="Toyoda A."/>
            <person name="Bronner-Fraser M."/>
            <person name="Fujiyama A."/>
            <person name="Holland L.Z."/>
            <person name="Holland P.W.H."/>
            <person name="Satoh N."/>
            <person name="Rokhsar D.S."/>
        </authorList>
    </citation>
    <scope>NUCLEOTIDE SEQUENCE [LARGE SCALE GENOMIC DNA]</scope>
    <source>
        <strain evidence="1">S238N-H82</strain>
        <tissue evidence="1">Testes</tissue>
    </source>
</reference>
<name>C3YH21_BRAFL</name>
<organism>
    <name type="scientific">Branchiostoma floridae</name>
    <name type="common">Florida lancelet</name>
    <name type="synonym">Amphioxus</name>
    <dbReference type="NCBI Taxonomy" id="7739"/>
    <lineage>
        <taxon>Eukaryota</taxon>
        <taxon>Metazoa</taxon>
        <taxon>Chordata</taxon>
        <taxon>Cephalochordata</taxon>
        <taxon>Leptocardii</taxon>
        <taxon>Amphioxiformes</taxon>
        <taxon>Branchiostomatidae</taxon>
        <taxon>Branchiostoma</taxon>
    </lineage>
</organism>
<evidence type="ECO:0000313" key="1">
    <source>
        <dbReference type="EMBL" id="EEN60492.1"/>
    </source>
</evidence>
<protein>
    <submittedName>
        <fullName evidence="1">Uncharacterized protein</fullName>
    </submittedName>
</protein>
<dbReference type="InParanoid" id="C3YH21"/>
<dbReference type="AlphaFoldDB" id="C3YH21"/>
<sequence length="104" mass="11566">MLMDHFISTWVLVAELEGIKNSSSVPRHKELATMALGAYVFPVEMMVSLPNGTVVHHLNANDLLDMSSGESFDVASNMMQWMDPTSVTYSKFLKEGMRKAGVEE</sequence>
<gene>
    <name evidence="1" type="ORF">BRAFLDRAFT_79218</name>
</gene>
<dbReference type="PANTHER" id="PTHR16213">
    <property type="entry name" value="SELENOPROTEIN N"/>
    <property type="match status" value="1"/>
</dbReference>
<dbReference type="STRING" id="7739.C3YH21"/>